<evidence type="ECO:0008006" key="3">
    <source>
        <dbReference type="Google" id="ProtNLM"/>
    </source>
</evidence>
<reference evidence="2" key="1">
    <citation type="submission" date="2017-04" db="EMBL/GenBank/DDBJ databases">
        <authorList>
            <person name="Varghese N."/>
            <person name="Submissions S."/>
        </authorList>
    </citation>
    <scope>NUCLEOTIDE SEQUENCE [LARGE SCALE GENOMIC DNA]</scope>
    <source>
        <strain evidence="2">DSM 16537</strain>
    </source>
</reference>
<sequence length="461" mass="52054">MKVITTSILTSPAKLFVSLFTIFSITSSCEDPSSIGLILDPENNQIGVFYQEIPLSASVVLWDSISTLNTGFLLYGNEESDFFGKTEATGYSRLFFNRDVRRPEPNAVLDSVRFNIYIRHVLGDNLDSPKTINIHLLQEQIKDLNYYNFNSLSYDPQPVISTKVDFKAKQDTIVSISVNNQFVEGLFAEMKGGVGFNDIFSFREFFPGVVFKGAENEDVSFNTQVGNNTGFVFFYKNEGDTISRAYPISTGINNNFARHFSQIVNDPTGTPTEVVQNKMQAYNLGHFAGVKSGLGMLVKLDMSPLDAFLDTLENVTFNQVRLEMGPLVSNKVTNLPPQSQIMYFTNETNRILFRTDNNPMAVQQDGTPQVDPDRGEPIYLPQNIALLFHLKESNTLAQLITSHVNAIYRKKVQRRDFLLYPGAPPRPGFFGNDDFRESLREYVVDQNTIKLKIFYSKVRSL</sequence>
<organism evidence="1 2">
    <name type="scientific">Aquiflexum balticum DSM 16537</name>
    <dbReference type="NCBI Taxonomy" id="758820"/>
    <lineage>
        <taxon>Bacteria</taxon>
        <taxon>Pseudomonadati</taxon>
        <taxon>Bacteroidota</taxon>
        <taxon>Cytophagia</taxon>
        <taxon>Cytophagales</taxon>
        <taxon>Cyclobacteriaceae</taxon>
        <taxon>Aquiflexum</taxon>
    </lineage>
</organism>
<proteinExistence type="predicted"/>
<dbReference type="EMBL" id="LT838813">
    <property type="protein sequence ID" value="SMD42899.1"/>
    <property type="molecule type" value="Genomic_DNA"/>
</dbReference>
<dbReference type="Pfam" id="PF14092">
    <property type="entry name" value="DUF4270"/>
    <property type="match status" value="1"/>
</dbReference>
<dbReference type="AlphaFoldDB" id="A0A1W2H1Y8"/>
<dbReference type="Proteomes" id="UP000192333">
    <property type="component" value="Chromosome I"/>
</dbReference>
<keyword evidence="2" id="KW-1185">Reference proteome</keyword>
<evidence type="ECO:0000313" key="2">
    <source>
        <dbReference type="Proteomes" id="UP000192333"/>
    </source>
</evidence>
<name>A0A1W2H1Y8_9BACT</name>
<accession>A0A1W2H1Y8</accession>
<dbReference type="STRING" id="758820.SAMN00777080_1468"/>
<dbReference type="InterPro" id="IPR025366">
    <property type="entry name" value="DUF4270"/>
</dbReference>
<gene>
    <name evidence="1" type="ORF">SAMN00777080_1468</name>
</gene>
<evidence type="ECO:0000313" key="1">
    <source>
        <dbReference type="EMBL" id="SMD42899.1"/>
    </source>
</evidence>
<dbReference type="PROSITE" id="PS51257">
    <property type="entry name" value="PROKAR_LIPOPROTEIN"/>
    <property type="match status" value="1"/>
</dbReference>
<protein>
    <recommendedName>
        <fullName evidence="3">DUF4270 domain-containing protein</fullName>
    </recommendedName>
</protein>